<proteinExistence type="inferred from homology"/>
<dbReference type="Gene3D" id="3.40.50.720">
    <property type="entry name" value="NAD(P)-binding Rossmann-like Domain"/>
    <property type="match status" value="1"/>
</dbReference>
<dbReference type="InterPro" id="IPR036291">
    <property type="entry name" value="NAD(P)-bd_dom_sf"/>
</dbReference>
<reference evidence="2 3" key="1">
    <citation type="submission" date="2017-03" db="EMBL/GenBank/DDBJ databases">
        <title>Genomes of endolithic fungi from Antarctica.</title>
        <authorList>
            <person name="Coleine C."/>
            <person name="Masonjones S."/>
            <person name="Stajich J.E."/>
        </authorList>
    </citation>
    <scope>NUCLEOTIDE SEQUENCE [LARGE SCALE GENOMIC DNA]</scope>
    <source>
        <strain evidence="2 3">CCFEE 6315</strain>
    </source>
</reference>
<name>A0A4U0UB68_9PEZI</name>
<protein>
    <submittedName>
        <fullName evidence="2">Uncharacterized protein</fullName>
    </submittedName>
</protein>
<accession>A0A4U0UB68</accession>
<dbReference type="GO" id="GO:0005737">
    <property type="term" value="C:cytoplasm"/>
    <property type="evidence" value="ECO:0007669"/>
    <property type="project" value="TreeGrafter"/>
</dbReference>
<dbReference type="OrthoDB" id="191139at2759"/>
<dbReference type="Pfam" id="PF00106">
    <property type="entry name" value="adh_short"/>
    <property type="match status" value="1"/>
</dbReference>
<dbReference type="AlphaFoldDB" id="A0A4U0UB68"/>
<comment type="caution">
    <text evidence="2">The sequence shown here is derived from an EMBL/GenBank/DDBJ whole genome shotgun (WGS) entry which is preliminary data.</text>
</comment>
<dbReference type="PANTHER" id="PTHR43544">
    <property type="entry name" value="SHORT-CHAIN DEHYDROGENASE/REDUCTASE"/>
    <property type="match status" value="1"/>
</dbReference>
<dbReference type="PANTHER" id="PTHR43544:SF32">
    <property type="entry name" value="CHAIN DEHYDROGENASE, PUTATIVE (AFU_ORTHOLOGUE AFUA_5G01530)-RELATED"/>
    <property type="match status" value="1"/>
</dbReference>
<gene>
    <name evidence="2" type="ORF">B0A50_01217</name>
</gene>
<dbReference type="GO" id="GO:0019748">
    <property type="term" value="P:secondary metabolic process"/>
    <property type="evidence" value="ECO:0007669"/>
    <property type="project" value="TreeGrafter"/>
</dbReference>
<comment type="similarity">
    <text evidence="1">Belongs to the short-chain dehydrogenases/reductases (SDR) family.</text>
</comment>
<dbReference type="EMBL" id="NAJL01000006">
    <property type="protein sequence ID" value="TKA31972.1"/>
    <property type="molecule type" value="Genomic_DNA"/>
</dbReference>
<evidence type="ECO:0000256" key="1">
    <source>
        <dbReference type="ARBA" id="ARBA00006484"/>
    </source>
</evidence>
<dbReference type="Proteomes" id="UP000308549">
    <property type="component" value="Unassembled WGS sequence"/>
</dbReference>
<evidence type="ECO:0000313" key="3">
    <source>
        <dbReference type="Proteomes" id="UP000308549"/>
    </source>
</evidence>
<organism evidence="2 3">
    <name type="scientific">Salinomyces thailandicus</name>
    <dbReference type="NCBI Taxonomy" id="706561"/>
    <lineage>
        <taxon>Eukaryota</taxon>
        <taxon>Fungi</taxon>
        <taxon>Dikarya</taxon>
        <taxon>Ascomycota</taxon>
        <taxon>Pezizomycotina</taxon>
        <taxon>Dothideomycetes</taxon>
        <taxon>Dothideomycetidae</taxon>
        <taxon>Mycosphaerellales</taxon>
        <taxon>Teratosphaeriaceae</taxon>
        <taxon>Salinomyces</taxon>
    </lineage>
</organism>
<evidence type="ECO:0000313" key="2">
    <source>
        <dbReference type="EMBL" id="TKA31972.1"/>
    </source>
</evidence>
<dbReference type="GO" id="GO:0016491">
    <property type="term" value="F:oxidoreductase activity"/>
    <property type="evidence" value="ECO:0007669"/>
    <property type="project" value="TreeGrafter"/>
</dbReference>
<keyword evidence="3" id="KW-1185">Reference proteome</keyword>
<dbReference type="InterPro" id="IPR002347">
    <property type="entry name" value="SDR_fam"/>
</dbReference>
<dbReference type="SUPFAM" id="SSF51735">
    <property type="entry name" value="NAD(P)-binding Rossmann-fold domains"/>
    <property type="match status" value="1"/>
</dbReference>
<sequence>MATTKTITLITGANSGIGLEIAAQLLADASKHVLLGCRSAEKGEAAMTDLTSRNLPGSVEFLHLDVSDPTSIEAAAKTVEAKHGKLDALINNAGIASPTPANSILNEIAFNGSQATFPLSPLASQMALCFQANATGPLLLSEALSPLLSKTTTNHPRIISVSSGAGSISKRLTPSNGGAASKIRAPWYYASKAAMNMVAAEQVVQFGGKGFKIFTYCPGFTVSNLGPFNKAENGAKPTSEGARPVVRMVNGECDELHGKFVHEDGGKLGEYPW</sequence>
<dbReference type="InterPro" id="IPR051468">
    <property type="entry name" value="Fungal_SecMetab_SDRs"/>
</dbReference>
<dbReference type="PRINTS" id="PR00081">
    <property type="entry name" value="GDHRDH"/>
</dbReference>